<proteinExistence type="predicted"/>
<dbReference type="EMBL" id="JAPDRL010000161">
    <property type="protein sequence ID" value="KAJ9655603.1"/>
    <property type="molecule type" value="Genomic_DNA"/>
</dbReference>
<dbReference type="Proteomes" id="UP001172684">
    <property type="component" value="Unassembled WGS sequence"/>
</dbReference>
<sequence length="74" mass="8272">MSPWTPPSRPTASSPIKRRARILEGLMEVILVFSESGDCDADMQILVDLLLSENGRLHTLVEDDVCQPIPIYFS</sequence>
<protein>
    <submittedName>
        <fullName evidence="1">Uncharacterized protein</fullName>
    </submittedName>
</protein>
<comment type="caution">
    <text evidence="1">The sequence shown here is derived from an EMBL/GenBank/DDBJ whole genome shotgun (WGS) entry which is preliminary data.</text>
</comment>
<accession>A0ABQ9NFX6</accession>
<organism evidence="1 2">
    <name type="scientific">Coniosporium apollinis</name>
    <dbReference type="NCBI Taxonomy" id="61459"/>
    <lineage>
        <taxon>Eukaryota</taxon>
        <taxon>Fungi</taxon>
        <taxon>Dikarya</taxon>
        <taxon>Ascomycota</taxon>
        <taxon>Pezizomycotina</taxon>
        <taxon>Dothideomycetes</taxon>
        <taxon>Dothideomycetes incertae sedis</taxon>
        <taxon>Coniosporium</taxon>
    </lineage>
</organism>
<dbReference type="InterPro" id="IPR023214">
    <property type="entry name" value="HAD_sf"/>
</dbReference>
<evidence type="ECO:0000313" key="2">
    <source>
        <dbReference type="Proteomes" id="UP001172684"/>
    </source>
</evidence>
<name>A0ABQ9NFX6_9PEZI</name>
<evidence type="ECO:0000313" key="1">
    <source>
        <dbReference type="EMBL" id="KAJ9655603.1"/>
    </source>
</evidence>
<gene>
    <name evidence="1" type="ORF">H2201_008773</name>
</gene>
<dbReference type="Gene3D" id="3.40.50.1000">
    <property type="entry name" value="HAD superfamily/HAD-like"/>
    <property type="match status" value="1"/>
</dbReference>
<keyword evidence="2" id="KW-1185">Reference proteome</keyword>
<reference evidence="1" key="1">
    <citation type="submission" date="2022-10" db="EMBL/GenBank/DDBJ databases">
        <title>Culturing micro-colonial fungi from biological soil crusts in the Mojave desert and describing Neophaeococcomyces mojavensis, and introducing the new genera and species Taxawa tesnikishii.</title>
        <authorList>
            <person name="Kurbessoian T."/>
            <person name="Stajich J.E."/>
        </authorList>
    </citation>
    <scope>NUCLEOTIDE SEQUENCE</scope>
    <source>
        <strain evidence="1">TK_1</strain>
    </source>
</reference>